<proteinExistence type="predicted"/>
<dbReference type="Proteomes" id="UP000807342">
    <property type="component" value="Unassembled WGS sequence"/>
</dbReference>
<gene>
    <name evidence="2" type="ORF">P691DRAFT_791782</name>
</gene>
<reference evidence="2" key="1">
    <citation type="submission" date="2020-11" db="EMBL/GenBank/DDBJ databases">
        <authorList>
            <consortium name="DOE Joint Genome Institute"/>
            <person name="Ahrendt S."/>
            <person name="Riley R."/>
            <person name="Andreopoulos W."/>
            <person name="Labutti K."/>
            <person name="Pangilinan J."/>
            <person name="Ruiz-Duenas F.J."/>
            <person name="Barrasa J.M."/>
            <person name="Sanchez-Garcia M."/>
            <person name="Camarero S."/>
            <person name="Miyauchi S."/>
            <person name="Serrano A."/>
            <person name="Linde D."/>
            <person name="Babiker R."/>
            <person name="Drula E."/>
            <person name="Ayuso-Fernandez I."/>
            <person name="Pacheco R."/>
            <person name="Padilla G."/>
            <person name="Ferreira P."/>
            <person name="Barriuso J."/>
            <person name="Kellner H."/>
            <person name="Castanera R."/>
            <person name="Alfaro M."/>
            <person name="Ramirez L."/>
            <person name="Pisabarro A.G."/>
            <person name="Kuo A."/>
            <person name="Tritt A."/>
            <person name="Lipzen A."/>
            <person name="He G."/>
            <person name="Yan M."/>
            <person name="Ng V."/>
            <person name="Cullen D."/>
            <person name="Martin F."/>
            <person name="Rosso M.-N."/>
            <person name="Henrissat B."/>
            <person name="Hibbett D."/>
            <person name="Martinez A.T."/>
            <person name="Grigoriev I.V."/>
        </authorList>
    </citation>
    <scope>NUCLEOTIDE SEQUENCE</scope>
    <source>
        <strain evidence="2">MF-IS2</strain>
    </source>
</reference>
<dbReference type="EMBL" id="MU151144">
    <property type="protein sequence ID" value="KAF9448974.1"/>
    <property type="molecule type" value="Genomic_DNA"/>
</dbReference>
<keyword evidence="3" id="KW-1185">Reference proteome</keyword>
<dbReference type="OrthoDB" id="3071123at2759"/>
<protein>
    <submittedName>
        <fullName evidence="2">Uncharacterized protein</fullName>
    </submittedName>
</protein>
<accession>A0A9P6C529</accession>
<organism evidence="2 3">
    <name type="scientific">Macrolepiota fuliginosa MF-IS2</name>
    <dbReference type="NCBI Taxonomy" id="1400762"/>
    <lineage>
        <taxon>Eukaryota</taxon>
        <taxon>Fungi</taxon>
        <taxon>Dikarya</taxon>
        <taxon>Basidiomycota</taxon>
        <taxon>Agaricomycotina</taxon>
        <taxon>Agaricomycetes</taxon>
        <taxon>Agaricomycetidae</taxon>
        <taxon>Agaricales</taxon>
        <taxon>Agaricineae</taxon>
        <taxon>Agaricaceae</taxon>
        <taxon>Macrolepiota</taxon>
    </lineage>
</organism>
<feature type="region of interest" description="Disordered" evidence="1">
    <location>
        <begin position="1"/>
        <end position="64"/>
    </location>
</feature>
<feature type="compositionally biased region" description="Basic residues" evidence="1">
    <location>
        <begin position="1"/>
        <end position="13"/>
    </location>
</feature>
<name>A0A9P6C529_9AGAR</name>
<evidence type="ECO:0000313" key="3">
    <source>
        <dbReference type="Proteomes" id="UP000807342"/>
    </source>
</evidence>
<sequence>MRRATRSTSKKNNKPATDTAVTPPTEAPRTRGAASKQKNVSVTEGGEDLSSSGSPPPSPTIPRRSKRIHFARGRPKQMTQAAHIQSQLRRRKVLAQLANAALNPSSPPQGHQEKAKRINEIIKVIMPYLDELESLVFGEKKTKPSTQASKPQIRDIVGDIEAFYNRLVSNEEFCTAVLRAESDKEKSPNAEAVLVMHNDFKNKLESSQVTEIVKRAMSLSMGGGEEEEDELEMGGYVADEVIKAPQEETSEEWLDEVPQAADANVTSTFREEVANLRSSIREIKERADLMEKDIYLSFSTVRKKDYNRLGVREEEVLDGVALCSKVARSLEAQTFTPQWEDVLQCMSDRVIKTLDDFWNILSEESSRLLINEVEYSVISTNVMKPYGLEQQQFCIPEYVLGTLPRANAKNPTVRQGIDITIKNNQQQETRLSGSTDYFSFALSSEESITGFKAVQAAWTGSNQGLYKNVASALSNRTKAFVIVEAKSPLARLESHIPQVVAEAIALIPYATVGYLLSAHMCHSA</sequence>
<evidence type="ECO:0000256" key="1">
    <source>
        <dbReference type="SAM" id="MobiDB-lite"/>
    </source>
</evidence>
<comment type="caution">
    <text evidence="2">The sequence shown here is derived from an EMBL/GenBank/DDBJ whole genome shotgun (WGS) entry which is preliminary data.</text>
</comment>
<evidence type="ECO:0000313" key="2">
    <source>
        <dbReference type="EMBL" id="KAF9448974.1"/>
    </source>
</evidence>
<dbReference type="AlphaFoldDB" id="A0A9P6C529"/>